<feature type="region of interest" description="Disordered" evidence="7">
    <location>
        <begin position="518"/>
        <end position="541"/>
    </location>
</feature>
<dbReference type="GO" id="GO:0043634">
    <property type="term" value="P:polyadenylation-dependent ncRNA catabolic process"/>
    <property type="evidence" value="ECO:0007669"/>
    <property type="project" value="TreeGrafter"/>
</dbReference>
<evidence type="ECO:0000256" key="1">
    <source>
        <dbReference type="ARBA" id="ARBA00001936"/>
    </source>
</evidence>
<dbReference type="GO" id="GO:0031123">
    <property type="term" value="P:RNA 3'-end processing"/>
    <property type="evidence" value="ECO:0007669"/>
    <property type="project" value="TreeGrafter"/>
</dbReference>
<dbReference type="OrthoDB" id="273917at2759"/>
<name>A0A9N9I9Q1_9GLOM</name>
<dbReference type="EMBL" id="CAJVQA010013752">
    <property type="protein sequence ID" value="CAG8726613.1"/>
    <property type="molecule type" value="Genomic_DNA"/>
</dbReference>
<keyword evidence="11" id="KW-1185">Reference proteome</keyword>
<dbReference type="SUPFAM" id="SSF81631">
    <property type="entry name" value="PAP/OAS1 substrate-binding domain"/>
    <property type="match status" value="1"/>
</dbReference>
<organism evidence="10 11">
    <name type="scientific">Cetraspora pellucida</name>
    <dbReference type="NCBI Taxonomy" id="1433469"/>
    <lineage>
        <taxon>Eukaryota</taxon>
        <taxon>Fungi</taxon>
        <taxon>Fungi incertae sedis</taxon>
        <taxon>Mucoromycota</taxon>
        <taxon>Glomeromycotina</taxon>
        <taxon>Glomeromycetes</taxon>
        <taxon>Diversisporales</taxon>
        <taxon>Gigasporaceae</taxon>
        <taxon>Cetraspora</taxon>
    </lineage>
</organism>
<evidence type="ECO:0000256" key="3">
    <source>
        <dbReference type="ARBA" id="ARBA00012388"/>
    </source>
</evidence>
<comment type="similarity">
    <text evidence="2">Belongs to the DNA polymerase type-B-like family.</text>
</comment>
<dbReference type="GO" id="GO:0046872">
    <property type="term" value="F:metal ion binding"/>
    <property type="evidence" value="ECO:0007669"/>
    <property type="project" value="UniProtKB-KW"/>
</dbReference>
<feature type="domain" description="PAP-associated" evidence="8">
    <location>
        <begin position="328"/>
        <end position="392"/>
    </location>
</feature>
<evidence type="ECO:0000256" key="2">
    <source>
        <dbReference type="ARBA" id="ARBA00008593"/>
    </source>
</evidence>
<feature type="domain" description="Poly(A) RNA polymerase mitochondrial-like central palm" evidence="9">
    <location>
        <begin position="140"/>
        <end position="264"/>
    </location>
</feature>
<feature type="compositionally biased region" description="Basic and acidic residues" evidence="7">
    <location>
        <begin position="101"/>
        <end position="114"/>
    </location>
</feature>
<reference evidence="10" key="1">
    <citation type="submission" date="2021-06" db="EMBL/GenBank/DDBJ databases">
        <authorList>
            <person name="Kallberg Y."/>
            <person name="Tangrot J."/>
            <person name="Rosling A."/>
        </authorList>
    </citation>
    <scope>NUCLEOTIDE SEQUENCE</scope>
    <source>
        <strain evidence="10">FL966</strain>
    </source>
</reference>
<keyword evidence="5" id="KW-0479">Metal-binding</keyword>
<keyword evidence="6" id="KW-0460">Magnesium</keyword>
<dbReference type="AlphaFoldDB" id="A0A9N9I9Q1"/>
<comment type="cofactor">
    <cofactor evidence="1">
        <name>Mn(2+)</name>
        <dbReference type="ChEBI" id="CHEBI:29035"/>
    </cofactor>
</comment>
<comment type="caution">
    <text evidence="10">The sequence shown here is derived from an EMBL/GenBank/DDBJ whole genome shotgun (WGS) entry which is preliminary data.</text>
</comment>
<dbReference type="Gene3D" id="3.30.460.10">
    <property type="entry name" value="Beta Polymerase, domain 2"/>
    <property type="match status" value="1"/>
</dbReference>
<dbReference type="PANTHER" id="PTHR23092">
    <property type="entry name" value="POLY(A) RNA POLYMERASE"/>
    <property type="match status" value="1"/>
</dbReference>
<dbReference type="GO" id="GO:1990817">
    <property type="term" value="F:poly(A) RNA polymerase activity"/>
    <property type="evidence" value="ECO:0007669"/>
    <property type="project" value="UniProtKB-EC"/>
</dbReference>
<evidence type="ECO:0000313" key="10">
    <source>
        <dbReference type="EMBL" id="CAG8726613.1"/>
    </source>
</evidence>
<gene>
    <name evidence="10" type="ORF">CPELLU_LOCUS13219</name>
</gene>
<dbReference type="InterPro" id="IPR045862">
    <property type="entry name" value="Trf4-like"/>
</dbReference>
<evidence type="ECO:0000256" key="5">
    <source>
        <dbReference type="ARBA" id="ARBA00022723"/>
    </source>
</evidence>
<dbReference type="Gene3D" id="1.10.1410.10">
    <property type="match status" value="1"/>
</dbReference>
<dbReference type="SUPFAM" id="SSF81301">
    <property type="entry name" value="Nucleotidyltransferase"/>
    <property type="match status" value="1"/>
</dbReference>
<proteinExistence type="inferred from homology"/>
<dbReference type="InterPro" id="IPR002058">
    <property type="entry name" value="PAP_assoc"/>
</dbReference>
<feature type="region of interest" description="Disordered" evidence="7">
    <location>
        <begin position="101"/>
        <end position="120"/>
    </location>
</feature>
<protein>
    <recommendedName>
        <fullName evidence="3">polynucleotide adenylyltransferase</fullName>
        <ecNumber evidence="3">2.7.7.19</ecNumber>
    </recommendedName>
</protein>
<evidence type="ECO:0000256" key="4">
    <source>
        <dbReference type="ARBA" id="ARBA00022679"/>
    </source>
</evidence>
<dbReference type="GO" id="GO:0005730">
    <property type="term" value="C:nucleolus"/>
    <property type="evidence" value="ECO:0007669"/>
    <property type="project" value="TreeGrafter"/>
</dbReference>
<evidence type="ECO:0000313" key="11">
    <source>
        <dbReference type="Proteomes" id="UP000789759"/>
    </source>
</evidence>
<dbReference type="GO" id="GO:0003729">
    <property type="term" value="F:mRNA binding"/>
    <property type="evidence" value="ECO:0007669"/>
    <property type="project" value="TreeGrafter"/>
</dbReference>
<dbReference type="GO" id="GO:0031499">
    <property type="term" value="C:TRAMP complex"/>
    <property type="evidence" value="ECO:0007669"/>
    <property type="project" value="TreeGrafter"/>
</dbReference>
<evidence type="ECO:0000256" key="7">
    <source>
        <dbReference type="SAM" id="MobiDB-lite"/>
    </source>
</evidence>
<feature type="non-terminal residue" evidence="10">
    <location>
        <position position="584"/>
    </location>
</feature>
<dbReference type="Pfam" id="PF03828">
    <property type="entry name" value="PAP_assoc"/>
    <property type="match status" value="1"/>
</dbReference>
<dbReference type="InterPro" id="IPR043519">
    <property type="entry name" value="NT_sf"/>
</dbReference>
<feature type="region of interest" description="Disordered" evidence="7">
    <location>
        <begin position="557"/>
        <end position="584"/>
    </location>
</feature>
<dbReference type="GO" id="GO:0010605">
    <property type="term" value="P:negative regulation of macromolecule metabolic process"/>
    <property type="evidence" value="ECO:0007669"/>
    <property type="project" value="UniProtKB-ARBA"/>
</dbReference>
<evidence type="ECO:0000259" key="9">
    <source>
        <dbReference type="Pfam" id="PF22600"/>
    </source>
</evidence>
<dbReference type="Pfam" id="PF22600">
    <property type="entry name" value="MTPAP-like_central"/>
    <property type="match status" value="1"/>
</dbReference>
<feature type="compositionally biased region" description="Basic residues" evidence="7">
    <location>
        <begin position="571"/>
        <end position="584"/>
    </location>
</feature>
<evidence type="ECO:0000256" key="6">
    <source>
        <dbReference type="ARBA" id="ARBA00022842"/>
    </source>
</evidence>
<dbReference type="FunFam" id="3.30.460.10:FF:000006">
    <property type="entry name" value="non-canonical poly(A) RNA polymerase PAPD5"/>
    <property type="match status" value="1"/>
</dbReference>
<evidence type="ECO:0000259" key="8">
    <source>
        <dbReference type="Pfam" id="PF03828"/>
    </source>
</evidence>
<keyword evidence="4" id="KW-0808">Transferase</keyword>
<dbReference type="EC" id="2.7.7.19" evidence="3"/>
<dbReference type="CDD" id="cd05402">
    <property type="entry name" value="NT_PAP_TUTase"/>
    <property type="match status" value="1"/>
</dbReference>
<dbReference type="PANTHER" id="PTHR23092:SF15">
    <property type="entry name" value="INACTIVE NON-CANONICAL POLY(A) RNA POLYMERASE PROTEIN TRF4-2-RELATED"/>
    <property type="match status" value="1"/>
</dbReference>
<feature type="compositionally biased region" description="Basic and acidic residues" evidence="7">
    <location>
        <begin position="557"/>
        <end position="570"/>
    </location>
</feature>
<sequence length="584" mass="67632">LANLYVALQKIMEKINGRCPSQGNSHQSYQPFSQQLPVSFRLPPVPIQARVNKAVLGGKEIVQKTSANSAFVNNDPFIPLNPLTTEEIRVFEDKKAADNNARKRRRSSEFDKWKRPNSQETPWLSDECTVKYTSVVQRLHYEILEFVDYLLPTDLERLLRAYVIKRIEMAIKAVYPTAEVLAFGSYNTDLYLPTSDIDLVCFIHQRNPLRDIVSILARNNICEGRPIAIANAVVPIIKFKEKHTKFNVDISFNQASGFGSAAAMKLFMKEWPSLGKLVVTLKYFLHHHELDDPACGGMGGYTVFCMVLSFLQLHPEIQKGVVVPEDENLGVLLIEFFELYGIHYNYEDLAIRVAKDKKSGLNVGYYRKKYENWTTKDPITNICIQDPSDSTNDIARSTKNMRMIQDEFQHAFERLVTRVGYLERCTPRDEDGTFRDLQSQSILSSISFINSDIRKRRDQLYKDYKNGVLGSVLSQYGTDPSRFLRHHDVDIIIETFRFEIAEADRLRNFKFARIRNKNDKHHIPPSPKKRERSPVYIEESSDMEMSDEFISDYYIPNDRKLRNGTDDYNGKRRSKKRHKRERGD</sequence>
<dbReference type="InterPro" id="IPR054708">
    <property type="entry name" value="MTPAP-like_central"/>
</dbReference>
<accession>A0A9N9I9Q1</accession>
<dbReference type="Proteomes" id="UP000789759">
    <property type="component" value="Unassembled WGS sequence"/>
</dbReference>